<dbReference type="RefSeq" id="WP_322414497.1">
    <property type="nucleotide sequence ID" value="NZ_CP139858.1"/>
</dbReference>
<reference evidence="1 2" key="1">
    <citation type="submission" date="2023-11" db="EMBL/GenBank/DDBJ databases">
        <authorList>
            <person name="Panchal A.K."/>
            <person name="Meaney J.S."/>
            <person name="Karas B.J."/>
            <person name="diCenzo G.C."/>
        </authorList>
    </citation>
    <scope>NUCLEOTIDE SEQUENCE [LARGE SCALE GENOMIC DNA]</scope>
    <source>
        <strain evidence="1 2">NZP2235</strain>
    </source>
</reference>
<name>A0ABZ0VR86_9HYPH</name>
<keyword evidence="2" id="KW-1185">Reference proteome</keyword>
<evidence type="ECO:0000313" key="1">
    <source>
        <dbReference type="EMBL" id="WQB99728.1"/>
    </source>
</evidence>
<dbReference type="Proteomes" id="UP001322481">
    <property type="component" value="Chromosome"/>
</dbReference>
<protein>
    <recommendedName>
        <fullName evidence="3">Zinc ribbon domain-containing protein</fullName>
    </recommendedName>
</protein>
<proteinExistence type="predicted"/>
<evidence type="ECO:0008006" key="3">
    <source>
        <dbReference type="Google" id="ProtNLM"/>
    </source>
</evidence>
<organism evidence="1 2">
    <name type="scientific">Mesorhizobium huakuii</name>
    <dbReference type="NCBI Taxonomy" id="28104"/>
    <lineage>
        <taxon>Bacteria</taxon>
        <taxon>Pseudomonadati</taxon>
        <taxon>Pseudomonadota</taxon>
        <taxon>Alphaproteobacteria</taxon>
        <taxon>Hyphomicrobiales</taxon>
        <taxon>Phyllobacteriaceae</taxon>
        <taxon>Mesorhizobium</taxon>
    </lineage>
</organism>
<sequence>MLTDEEYREIVGDPAALYFQVKRFISRHGERTEMKHPAADRYRERTGVALHHTFWLLHVRRSDYGPDCPACGKPYRTLRATLCAECGHGLELK</sequence>
<accession>A0ABZ0VR86</accession>
<evidence type="ECO:0000313" key="2">
    <source>
        <dbReference type="Proteomes" id="UP001322481"/>
    </source>
</evidence>
<gene>
    <name evidence="1" type="ORF">U0R22_003919</name>
</gene>
<dbReference type="EMBL" id="CP139858">
    <property type="protein sequence ID" value="WQB99728.1"/>
    <property type="molecule type" value="Genomic_DNA"/>
</dbReference>